<dbReference type="SUPFAM" id="SSF48452">
    <property type="entry name" value="TPR-like"/>
    <property type="match status" value="1"/>
</dbReference>
<feature type="transmembrane region" description="Helical" evidence="1">
    <location>
        <begin position="337"/>
        <end position="356"/>
    </location>
</feature>
<feature type="transmembrane region" description="Helical" evidence="1">
    <location>
        <begin position="368"/>
        <end position="386"/>
    </location>
</feature>
<feature type="transmembrane region" description="Helical" evidence="1">
    <location>
        <begin position="270"/>
        <end position="303"/>
    </location>
</feature>
<dbReference type="InterPro" id="IPR052724">
    <property type="entry name" value="GT117_domain-containing"/>
</dbReference>
<dbReference type="InterPro" id="IPR021280">
    <property type="entry name" value="TMEM260-like"/>
</dbReference>
<comment type="caution">
    <text evidence="2">The sequence shown here is derived from an EMBL/GenBank/DDBJ whole genome shotgun (WGS) entry which is preliminary data.</text>
</comment>
<feature type="transmembrane region" description="Helical" evidence="1">
    <location>
        <begin position="47"/>
        <end position="69"/>
    </location>
</feature>
<dbReference type="Proteomes" id="UP000250918">
    <property type="component" value="Unassembled WGS sequence"/>
</dbReference>
<dbReference type="PANTHER" id="PTHR16214:SF3">
    <property type="entry name" value="TRANSMEMBRANE PROTEIN 260"/>
    <property type="match status" value="1"/>
</dbReference>
<feature type="transmembrane region" description="Helical" evidence="1">
    <location>
        <begin position="482"/>
        <end position="502"/>
    </location>
</feature>
<feature type="transmembrane region" description="Helical" evidence="1">
    <location>
        <begin position="15"/>
        <end position="35"/>
    </location>
</feature>
<evidence type="ECO:0000313" key="3">
    <source>
        <dbReference type="Proteomes" id="UP000250918"/>
    </source>
</evidence>
<keyword evidence="1" id="KW-1133">Transmembrane helix</keyword>
<keyword evidence="1" id="KW-0812">Transmembrane</keyword>
<dbReference type="Gene3D" id="1.25.40.10">
    <property type="entry name" value="Tetratricopeptide repeat domain"/>
    <property type="match status" value="1"/>
</dbReference>
<feature type="transmembrane region" description="Helical" evidence="1">
    <location>
        <begin position="222"/>
        <end position="239"/>
    </location>
</feature>
<organism evidence="2 3">
    <name type="scientific">candidate division GN15 bacterium</name>
    <dbReference type="NCBI Taxonomy" id="2072418"/>
    <lineage>
        <taxon>Bacteria</taxon>
        <taxon>candidate division GN15</taxon>
    </lineage>
</organism>
<protein>
    <recommendedName>
        <fullName evidence="4">DUF2723 domain-containing protein</fullName>
    </recommendedName>
</protein>
<dbReference type="Pfam" id="PF11028">
    <property type="entry name" value="TMEM260-like"/>
    <property type="match status" value="1"/>
</dbReference>
<dbReference type="InterPro" id="IPR011990">
    <property type="entry name" value="TPR-like_helical_dom_sf"/>
</dbReference>
<feature type="transmembrane region" description="Helical" evidence="1">
    <location>
        <begin position="529"/>
        <end position="551"/>
    </location>
</feature>
<dbReference type="AlphaFoldDB" id="A0A855X1W3"/>
<dbReference type="EMBL" id="PQAP01000054">
    <property type="protein sequence ID" value="PWB73446.1"/>
    <property type="molecule type" value="Genomic_DNA"/>
</dbReference>
<feature type="transmembrane region" description="Helical" evidence="1">
    <location>
        <begin position="123"/>
        <end position="139"/>
    </location>
</feature>
<feature type="transmembrane region" description="Helical" evidence="1">
    <location>
        <begin position="81"/>
        <end position="103"/>
    </location>
</feature>
<feature type="transmembrane region" description="Helical" evidence="1">
    <location>
        <begin position="151"/>
        <end position="170"/>
    </location>
</feature>
<reference evidence="2 3" key="1">
    <citation type="journal article" date="2018" name="ISME J.">
        <title>A methanotrophic archaeon couples anaerobic oxidation of methane to Fe(III) reduction.</title>
        <authorList>
            <person name="Cai C."/>
            <person name="Leu A.O."/>
            <person name="Xie G.J."/>
            <person name="Guo J."/>
            <person name="Feng Y."/>
            <person name="Zhao J.X."/>
            <person name="Tyson G.W."/>
            <person name="Yuan Z."/>
            <person name="Hu S."/>
        </authorList>
    </citation>
    <scope>NUCLEOTIDE SEQUENCE [LARGE SCALE GENOMIC DNA]</scope>
    <source>
        <strain evidence="2">FeB_12</strain>
    </source>
</reference>
<name>A0A855X1W3_9BACT</name>
<feature type="transmembrane region" description="Helical" evidence="1">
    <location>
        <begin position="182"/>
        <end position="210"/>
    </location>
</feature>
<evidence type="ECO:0008006" key="4">
    <source>
        <dbReference type="Google" id="ProtNLM"/>
    </source>
</evidence>
<dbReference type="PANTHER" id="PTHR16214">
    <property type="entry name" value="TRANSMEMBRANE PROTEIN 260"/>
    <property type="match status" value="1"/>
</dbReference>
<gene>
    <name evidence="2" type="ORF">C3F09_05270</name>
</gene>
<feature type="transmembrane region" description="Helical" evidence="1">
    <location>
        <begin position="246"/>
        <end position="264"/>
    </location>
</feature>
<sequence>MTGLLGLKDKSVDRIHILMGALVFFGSFIVYAMTVQRTVPFWDCGEFISSSILLAVPHPPGTPLFIMIGRLFSLLPVVADLAYRINLASVFFSAFTALFSYLLTVKIVRYFFNGDTQSTTSRWITYLGGVAGGFFVAFGQTNWGNSIEAEVYSLAMALSVLMVLLTVHYFENRGSATAVRLMVFVFFLAVLGVGAALTAFLVVPVCAISFILTTDATRRDWLVLSGCIILELLLIMLFSDGRGGPTMFFLVSGLVGLGLLMMLYKKIDWMVAFAIAALCSIMLSFELFLLVAPIAFSVCLLIGLLHMEWNLGIKLAVFLVLTAATTFTLWLQYNMTVYIVFLAVAGLAAMAAFTMLPQAKNWRMNWRSALAIMVMALIGFSVHLYLPIRSAQRPWIDENHPARDYRTFISFLDRKQYGSESMIDRMFHRRGTWENQFGWHPHMGFWSYFEGQYSKEGGTFLFWFALGIIGMYTAIKKRVEVGVPFMVLFLLCSAGLILYMNFADGTKYDFQTGDAYLEVRDRDYFFTPAFIFFGIAMGAGISAVLQYLRVYLHKRMPSLENKVVYVGILLALLPGVALGTNYYQCDRSKNYLARDYAMNILNSCDPKTVLFTSGDNDTFPLWGVQEAYSFRKDTRVLCLSLVNTDWYVEQMKNVFGVPLSLTDDEILWYPYTAPDGREYMRPKKMFRDLPRNRDVYLTPNMYDGRMVKVQDMIVDNVVISNQWKYPIFFSSPPYAESPLKLRDHATAVGNVYRIDRDPMPGLIDIDRSYDLFMNVYKFTGMNDCKVYRDENATGVFTGLGMSAVHLMDELDKRGDRDRAIKLGYHMIDVYPEYWQTYWVLADYFDKANDSAKSDQLFTQLEDTLTSFLAQNPDNQAYMMDLGMTKVEIGRRKKNEGKINEGLVLMKRGFDLNANNGYAFRKYATTLYQNQRFTDLQAAATKYTEYKMNISDPMAQQILGIKPPAGSQFDDN</sequence>
<proteinExistence type="predicted"/>
<accession>A0A855X1W3</accession>
<keyword evidence="1" id="KW-0472">Membrane</keyword>
<feature type="transmembrane region" description="Helical" evidence="1">
    <location>
        <begin position="457"/>
        <end position="475"/>
    </location>
</feature>
<evidence type="ECO:0000256" key="1">
    <source>
        <dbReference type="SAM" id="Phobius"/>
    </source>
</evidence>
<feature type="transmembrane region" description="Helical" evidence="1">
    <location>
        <begin position="315"/>
        <end position="331"/>
    </location>
</feature>
<feature type="transmembrane region" description="Helical" evidence="1">
    <location>
        <begin position="563"/>
        <end position="583"/>
    </location>
</feature>
<evidence type="ECO:0000313" key="2">
    <source>
        <dbReference type="EMBL" id="PWB73446.1"/>
    </source>
</evidence>